<keyword evidence="3" id="KW-1185">Reference proteome</keyword>
<dbReference type="Proteomes" id="UP000269945">
    <property type="component" value="Unassembled WGS sequence"/>
</dbReference>
<protein>
    <submittedName>
        <fullName evidence="2">Uncharacterized protein</fullName>
    </submittedName>
</protein>
<dbReference type="EMBL" id="CYRY02013585">
    <property type="protein sequence ID" value="VCW84144.1"/>
    <property type="molecule type" value="Genomic_DNA"/>
</dbReference>
<name>A0A9X9LS97_GULGU</name>
<comment type="caution">
    <text evidence="2">The sequence shown here is derived from an EMBL/GenBank/DDBJ whole genome shotgun (WGS) entry which is preliminary data.</text>
</comment>
<evidence type="ECO:0000256" key="1">
    <source>
        <dbReference type="SAM" id="MobiDB-lite"/>
    </source>
</evidence>
<reference evidence="2 3" key="1">
    <citation type="submission" date="2018-10" db="EMBL/GenBank/DDBJ databases">
        <authorList>
            <person name="Ekblom R."/>
            <person name="Jareborg N."/>
        </authorList>
    </citation>
    <scope>NUCLEOTIDE SEQUENCE [LARGE SCALE GENOMIC DNA]</scope>
    <source>
        <tissue evidence="2">Muscle</tissue>
    </source>
</reference>
<proteinExistence type="predicted"/>
<accession>A0A9X9LS97</accession>
<evidence type="ECO:0000313" key="2">
    <source>
        <dbReference type="EMBL" id="VCW84144.1"/>
    </source>
</evidence>
<organism evidence="2 3">
    <name type="scientific">Gulo gulo</name>
    <name type="common">Wolverine</name>
    <name type="synonym">Gluton</name>
    <dbReference type="NCBI Taxonomy" id="48420"/>
    <lineage>
        <taxon>Eukaryota</taxon>
        <taxon>Metazoa</taxon>
        <taxon>Chordata</taxon>
        <taxon>Craniata</taxon>
        <taxon>Vertebrata</taxon>
        <taxon>Euteleostomi</taxon>
        <taxon>Mammalia</taxon>
        <taxon>Eutheria</taxon>
        <taxon>Laurasiatheria</taxon>
        <taxon>Carnivora</taxon>
        <taxon>Caniformia</taxon>
        <taxon>Musteloidea</taxon>
        <taxon>Mustelidae</taxon>
        <taxon>Guloninae</taxon>
        <taxon>Gulo</taxon>
    </lineage>
</organism>
<evidence type="ECO:0000313" key="3">
    <source>
        <dbReference type="Proteomes" id="UP000269945"/>
    </source>
</evidence>
<dbReference type="AlphaFoldDB" id="A0A9X9LS97"/>
<sequence>MTASNSMSGQQVKLQDDGFMLIPHMQSLQNPPKASLHGTDHQPKKISKRGTGWQSRIGDRLWVSAQLLISRLGDRAPCQAMCSAWSLPKACSLALYPSTPI</sequence>
<feature type="region of interest" description="Disordered" evidence="1">
    <location>
        <begin position="30"/>
        <end position="52"/>
    </location>
</feature>
<gene>
    <name evidence="2" type="ORF">BN2614_LOCUS2</name>
</gene>